<dbReference type="InterPro" id="IPR035093">
    <property type="entry name" value="RelE/ParE_toxin_dom_sf"/>
</dbReference>
<evidence type="ECO:0008006" key="3">
    <source>
        <dbReference type="Google" id="ProtNLM"/>
    </source>
</evidence>
<reference evidence="1 2" key="1">
    <citation type="submission" date="2013-04" db="EMBL/GenBank/DDBJ databases">
        <title>The Genome Sequence of Treponema maltophilum ATCC 51939.</title>
        <authorList>
            <consortium name="The Broad Institute Genomics Platform"/>
            <person name="Earl A."/>
            <person name="Ward D."/>
            <person name="Feldgarden M."/>
            <person name="Gevers D."/>
            <person name="Leonetti C."/>
            <person name="Blanton J.M."/>
            <person name="Dewhirst F.E."/>
            <person name="Izard J."/>
            <person name="Walker B."/>
            <person name="Young S."/>
            <person name="Zeng Q."/>
            <person name="Gargeya S."/>
            <person name="Fitzgerald M."/>
            <person name="Haas B."/>
            <person name="Abouelleil A."/>
            <person name="Allen A.W."/>
            <person name="Alvarado L."/>
            <person name="Arachchi H.M."/>
            <person name="Berlin A.M."/>
            <person name="Chapman S.B."/>
            <person name="Gainer-Dewar J."/>
            <person name="Goldberg J."/>
            <person name="Griggs A."/>
            <person name="Gujja S."/>
            <person name="Hansen M."/>
            <person name="Howarth C."/>
            <person name="Imamovic A."/>
            <person name="Ireland A."/>
            <person name="Larimer J."/>
            <person name="McCowan C."/>
            <person name="Murphy C."/>
            <person name="Pearson M."/>
            <person name="Poon T.W."/>
            <person name="Priest M."/>
            <person name="Roberts A."/>
            <person name="Saif S."/>
            <person name="Shea T."/>
            <person name="Sisk P."/>
            <person name="Sykes S."/>
            <person name="Wortman J."/>
            <person name="Nusbaum C."/>
            <person name="Birren B."/>
        </authorList>
    </citation>
    <scope>NUCLEOTIDE SEQUENCE [LARGE SCALE GENOMIC DNA]</scope>
    <source>
        <strain evidence="1 2">ATCC 51939</strain>
    </source>
</reference>
<dbReference type="eggNOG" id="COG3549">
    <property type="taxonomic scope" value="Bacteria"/>
</dbReference>
<dbReference type="Pfam" id="PF05015">
    <property type="entry name" value="HigB-like_toxin"/>
    <property type="match status" value="1"/>
</dbReference>
<evidence type="ECO:0000313" key="2">
    <source>
        <dbReference type="Proteomes" id="UP000014541"/>
    </source>
</evidence>
<dbReference type="PATRIC" id="fig|1125699.3.peg.1420"/>
<dbReference type="PANTHER" id="PTHR40266">
    <property type="entry name" value="TOXIN HIGB-1"/>
    <property type="match status" value="1"/>
</dbReference>
<dbReference type="InterPro" id="IPR007711">
    <property type="entry name" value="HigB-1"/>
</dbReference>
<gene>
    <name evidence="1" type="ORF">HMPREF9194_01407</name>
</gene>
<dbReference type="STRING" id="1125699.HMPREF9194_01407"/>
<evidence type="ECO:0000313" key="1">
    <source>
        <dbReference type="EMBL" id="EPF31077.1"/>
    </source>
</evidence>
<comment type="caution">
    <text evidence="1">The sequence shown here is derived from an EMBL/GenBank/DDBJ whole genome shotgun (WGS) entry which is preliminary data.</text>
</comment>
<protein>
    <recommendedName>
        <fullName evidence="3">RelE/StbE family addiction module toxin</fullName>
    </recommendedName>
</protein>
<keyword evidence="2" id="KW-1185">Reference proteome</keyword>
<dbReference type="AlphaFoldDB" id="S3KFS6"/>
<accession>S3KFS6</accession>
<sequence>MIDNAHQLNDLKIPPENRLEALKGKLKDYYSIRINDQWRLIFKWLQGDAYELEIVDYH</sequence>
<dbReference type="HOGENOM" id="CLU_155111_2_0_12"/>
<dbReference type="EMBL" id="ATFF01000006">
    <property type="protein sequence ID" value="EPF31077.1"/>
    <property type="molecule type" value="Genomic_DNA"/>
</dbReference>
<dbReference type="PANTHER" id="PTHR40266:SF2">
    <property type="entry name" value="TOXIN HIGB-1"/>
    <property type="match status" value="1"/>
</dbReference>
<organism evidence="1 2">
    <name type="scientific">Treponema maltophilum ATCC 51939</name>
    <dbReference type="NCBI Taxonomy" id="1125699"/>
    <lineage>
        <taxon>Bacteria</taxon>
        <taxon>Pseudomonadati</taxon>
        <taxon>Spirochaetota</taxon>
        <taxon>Spirochaetia</taxon>
        <taxon>Spirochaetales</taxon>
        <taxon>Treponemataceae</taxon>
        <taxon>Treponema</taxon>
    </lineage>
</organism>
<dbReference type="Proteomes" id="UP000014541">
    <property type="component" value="Unassembled WGS sequence"/>
</dbReference>
<name>S3KFS6_TREMA</name>
<dbReference type="SUPFAM" id="SSF143011">
    <property type="entry name" value="RelE-like"/>
    <property type="match status" value="1"/>
</dbReference>
<dbReference type="Gene3D" id="3.30.2310.20">
    <property type="entry name" value="RelE-like"/>
    <property type="match status" value="1"/>
</dbReference>
<proteinExistence type="predicted"/>